<dbReference type="Proteomes" id="UP000631114">
    <property type="component" value="Unassembled WGS sequence"/>
</dbReference>
<dbReference type="SUPFAM" id="SSF56112">
    <property type="entry name" value="Protein kinase-like (PK-like)"/>
    <property type="match status" value="1"/>
</dbReference>
<evidence type="ECO:0000313" key="2">
    <source>
        <dbReference type="EMBL" id="KAF9597893.1"/>
    </source>
</evidence>
<proteinExistence type="predicted"/>
<evidence type="ECO:0000313" key="3">
    <source>
        <dbReference type="Proteomes" id="UP000631114"/>
    </source>
</evidence>
<dbReference type="GO" id="GO:0005886">
    <property type="term" value="C:plasma membrane"/>
    <property type="evidence" value="ECO:0007669"/>
    <property type="project" value="TreeGrafter"/>
</dbReference>
<dbReference type="GO" id="GO:0005524">
    <property type="term" value="F:ATP binding"/>
    <property type="evidence" value="ECO:0007669"/>
    <property type="project" value="InterPro"/>
</dbReference>
<dbReference type="GO" id="GO:0009506">
    <property type="term" value="C:plasmodesma"/>
    <property type="evidence" value="ECO:0007669"/>
    <property type="project" value="TreeGrafter"/>
</dbReference>
<dbReference type="PANTHER" id="PTHR27003">
    <property type="entry name" value="OS07G0166700 PROTEIN"/>
    <property type="match status" value="1"/>
</dbReference>
<dbReference type="InterPro" id="IPR011009">
    <property type="entry name" value="Kinase-like_dom_sf"/>
</dbReference>
<dbReference type="InterPro" id="IPR000719">
    <property type="entry name" value="Prot_kinase_dom"/>
</dbReference>
<dbReference type="GO" id="GO:0004714">
    <property type="term" value="F:transmembrane receptor protein tyrosine kinase activity"/>
    <property type="evidence" value="ECO:0007669"/>
    <property type="project" value="InterPro"/>
</dbReference>
<dbReference type="AlphaFoldDB" id="A0A835LJH2"/>
<sequence>MEVTYKNVHIEVNKAADHLGRLGVHNDGGFVVYGPYLGCSLLPTENGSAPMVLGVFPHPRKEPSLSFVACDLPPLSWRQRLDACIIVARGLYYLHTWVERRGIIHTDMMLKTTSILLDESCVAKMADLRLSKDGSALDHTHVSAAVKGTFRYLDPEYFRRQQLTKKSDVYSFGVVLFEIMCARPAINPSLPKHQINLA</sequence>
<name>A0A835LJH2_9MAGN</name>
<dbReference type="PROSITE" id="PS50011">
    <property type="entry name" value="PROTEIN_KINASE_DOM"/>
    <property type="match status" value="1"/>
</dbReference>
<protein>
    <recommendedName>
        <fullName evidence="1">Protein kinase domain-containing protein</fullName>
    </recommendedName>
</protein>
<evidence type="ECO:0000259" key="1">
    <source>
        <dbReference type="PROSITE" id="PS50011"/>
    </source>
</evidence>
<dbReference type="InterPro" id="IPR045272">
    <property type="entry name" value="ANXUR1/2-like"/>
</dbReference>
<organism evidence="2 3">
    <name type="scientific">Coptis chinensis</name>
    <dbReference type="NCBI Taxonomy" id="261450"/>
    <lineage>
        <taxon>Eukaryota</taxon>
        <taxon>Viridiplantae</taxon>
        <taxon>Streptophyta</taxon>
        <taxon>Embryophyta</taxon>
        <taxon>Tracheophyta</taxon>
        <taxon>Spermatophyta</taxon>
        <taxon>Magnoliopsida</taxon>
        <taxon>Ranunculales</taxon>
        <taxon>Ranunculaceae</taxon>
        <taxon>Coptidoideae</taxon>
        <taxon>Coptis</taxon>
    </lineage>
</organism>
<reference evidence="2 3" key="1">
    <citation type="submission" date="2020-10" db="EMBL/GenBank/DDBJ databases">
        <title>The Coptis chinensis genome and diversification of protoberbering-type alkaloids.</title>
        <authorList>
            <person name="Wang B."/>
            <person name="Shu S."/>
            <person name="Song C."/>
            <person name="Liu Y."/>
        </authorList>
    </citation>
    <scope>NUCLEOTIDE SEQUENCE [LARGE SCALE GENOMIC DNA]</scope>
    <source>
        <strain evidence="2">HL-2020</strain>
        <tissue evidence="2">Leaf</tissue>
    </source>
</reference>
<dbReference type="Gene3D" id="1.10.510.10">
    <property type="entry name" value="Transferase(Phosphotransferase) domain 1"/>
    <property type="match status" value="1"/>
</dbReference>
<dbReference type="Pfam" id="PF07714">
    <property type="entry name" value="PK_Tyr_Ser-Thr"/>
    <property type="match status" value="1"/>
</dbReference>
<accession>A0A835LJH2</accession>
<dbReference type="PANTHER" id="PTHR27003:SF454">
    <property type="entry name" value="OS04G0619600 PROTEIN"/>
    <property type="match status" value="1"/>
</dbReference>
<dbReference type="EMBL" id="JADFTS010000007">
    <property type="protein sequence ID" value="KAF9597893.1"/>
    <property type="molecule type" value="Genomic_DNA"/>
</dbReference>
<dbReference type="InterPro" id="IPR001245">
    <property type="entry name" value="Ser-Thr/Tyr_kinase_cat_dom"/>
</dbReference>
<gene>
    <name evidence="2" type="ORF">IFM89_022254</name>
</gene>
<dbReference type="OrthoDB" id="4062651at2759"/>
<keyword evidence="3" id="KW-1185">Reference proteome</keyword>
<comment type="caution">
    <text evidence="2">The sequence shown here is derived from an EMBL/GenBank/DDBJ whole genome shotgun (WGS) entry which is preliminary data.</text>
</comment>
<feature type="domain" description="Protein kinase" evidence="1">
    <location>
        <begin position="1"/>
        <end position="198"/>
    </location>
</feature>